<dbReference type="InterPro" id="IPR001926">
    <property type="entry name" value="TrpB-like_PALP"/>
</dbReference>
<name>A0AAN8FGU8_TRICO</name>
<dbReference type="GO" id="GO:0019344">
    <property type="term" value="P:cysteine biosynthetic process"/>
    <property type="evidence" value="ECO:0007669"/>
    <property type="project" value="UniProtKB-ARBA"/>
</dbReference>
<organism evidence="2 3">
    <name type="scientific">Trichostrongylus colubriformis</name>
    <name type="common">Black scour worm</name>
    <dbReference type="NCBI Taxonomy" id="6319"/>
    <lineage>
        <taxon>Eukaryota</taxon>
        <taxon>Metazoa</taxon>
        <taxon>Ecdysozoa</taxon>
        <taxon>Nematoda</taxon>
        <taxon>Chromadorea</taxon>
        <taxon>Rhabditida</taxon>
        <taxon>Rhabditina</taxon>
        <taxon>Rhabditomorpha</taxon>
        <taxon>Strongyloidea</taxon>
        <taxon>Trichostrongylidae</taxon>
        <taxon>Trichostrongylus</taxon>
    </lineage>
</organism>
<dbReference type="InterPro" id="IPR036052">
    <property type="entry name" value="TrpB-like_PALP_sf"/>
</dbReference>
<keyword evidence="3" id="KW-1185">Reference proteome</keyword>
<dbReference type="InterPro" id="IPR050214">
    <property type="entry name" value="Cys_Synth/Cystath_Beta-Synth"/>
</dbReference>
<feature type="non-terminal residue" evidence="2">
    <location>
        <position position="166"/>
    </location>
</feature>
<reference evidence="2 3" key="1">
    <citation type="submission" date="2019-10" db="EMBL/GenBank/DDBJ databases">
        <title>Assembly and Annotation for the nematode Trichostrongylus colubriformis.</title>
        <authorList>
            <person name="Martin J."/>
        </authorList>
    </citation>
    <scope>NUCLEOTIDE SEQUENCE [LARGE SCALE GENOMIC DNA]</scope>
    <source>
        <strain evidence="2">G859</strain>
        <tissue evidence="2">Whole worm</tissue>
    </source>
</reference>
<evidence type="ECO:0000313" key="2">
    <source>
        <dbReference type="EMBL" id="KAK5976119.1"/>
    </source>
</evidence>
<gene>
    <name evidence="2" type="ORF">GCK32_017920</name>
</gene>
<feature type="non-terminal residue" evidence="2">
    <location>
        <position position="1"/>
    </location>
</feature>
<protein>
    <submittedName>
        <fullName evidence="2">PALP domain-containing protein</fullName>
    </submittedName>
</protein>
<dbReference type="Pfam" id="PF00291">
    <property type="entry name" value="PALP"/>
    <property type="match status" value="1"/>
</dbReference>
<dbReference type="PANTHER" id="PTHR10314">
    <property type="entry name" value="CYSTATHIONINE BETA-SYNTHASE"/>
    <property type="match status" value="1"/>
</dbReference>
<proteinExistence type="predicted"/>
<dbReference type="EMBL" id="WIXE01012186">
    <property type="protein sequence ID" value="KAK5976119.1"/>
    <property type="molecule type" value="Genomic_DNA"/>
</dbReference>
<accession>A0AAN8FGU8</accession>
<evidence type="ECO:0000259" key="1">
    <source>
        <dbReference type="Pfam" id="PF00291"/>
    </source>
</evidence>
<evidence type="ECO:0000313" key="3">
    <source>
        <dbReference type="Proteomes" id="UP001331761"/>
    </source>
</evidence>
<dbReference type="Gene3D" id="3.40.50.1100">
    <property type="match status" value="2"/>
</dbReference>
<feature type="domain" description="Tryptophan synthase beta chain-like PALP" evidence="1">
    <location>
        <begin position="51"/>
        <end position="166"/>
    </location>
</feature>
<dbReference type="Proteomes" id="UP001331761">
    <property type="component" value="Unassembled WGS sequence"/>
</dbReference>
<sequence length="166" mass="18376">FELNAVSGTLYKFTEPSHITVGSIYLICPRLAAVTDHRPLISRLLPLYFTVFDYRCIIVSQDRPGRDIEDVLVALGAEVVLTNVEANHESFSYRDFAKILAQGIENSYFLDEEVSAVSSLAHYESTAAEIVTALNQKVDLIVVPVRVGAAYTGIAKYVKQHLPSTK</sequence>
<dbReference type="AlphaFoldDB" id="A0AAN8FGU8"/>
<dbReference type="SUPFAM" id="SSF53686">
    <property type="entry name" value="Tryptophan synthase beta subunit-like PLP-dependent enzymes"/>
    <property type="match status" value="1"/>
</dbReference>
<comment type="caution">
    <text evidence="2">The sequence shown here is derived from an EMBL/GenBank/DDBJ whole genome shotgun (WGS) entry which is preliminary data.</text>
</comment>